<dbReference type="PANTHER" id="PTHR11567:SF25">
    <property type="entry name" value="PROTEIN FRA10AC1"/>
    <property type="match status" value="1"/>
</dbReference>
<keyword evidence="1" id="KW-0472">Membrane</keyword>
<evidence type="ECO:0000313" key="3">
    <source>
        <dbReference type="Proteomes" id="UP001324115"/>
    </source>
</evidence>
<dbReference type="Proteomes" id="UP001324115">
    <property type="component" value="Unassembled WGS sequence"/>
</dbReference>
<dbReference type="AlphaFoldDB" id="A0AAN7FK52"/>
<dbReference type="EMBL" id="JAXUIC010000004">
    <property type="protein sequence ID" value="KAK4591899.1"/>
    <property type="molecule type" value="Genomic_DNA"/>
</dbReference>
<comment type="caution">
    <text evidence="2">The sequence shown here is derived from an EMBL/GenBank/DDBJ whole genome shotgun (WGS) entry which is preliminary data.</text>
</comment>
<dbReference type="PANTHER" id="PTHR11567">
    <property type="entry name" value="ACID PHOSPHATASE-RELATED"/>
    <property type="match status" value="1"/>
</dbReference>
<protein>
    <recommendedName>
        <fullName evidence="4">Protein FRA10AC1</fullName>
    </recommendedName>
</protein>
<evidence type="ECO:0000313" key="2">
    <source>
        <dbReference type="EMBL" id="KAK4591899.1"/>
    </source>
</evidence>
<feature type="transmembrane region" description="Helical" evidence="1">
    <location>
        <begin position="227"/>
        <end position="244"/>
    </location>
</feature>
<keyword evidence="1" id="KW-0812">Transmembrane</keyword>
<evidence type="ECO:0008006" key="4">
    <source>
        <dbReference type="Google" id="ProtNLM"/>
    </source>
</evidence>
<proteinExistence type="predicted"/>
<dbReference type="InterPro" id="IPR050645">
    <property type="entry name" value="Histidine_acid_phosphatase"/>
</dbReference>
<dbReference type="GO" id="GO:0016791">
    <property type="term" value="F:phosphatase activity"/>
    <property type="evidence" value="ECO:0007669"/>
    <property type="project" value="TreeGrafter"/>
</dbReference>
<dbReference type="InterPro" id="IPR019129">
    <property type="entry name" value="Folate-sensitive_fs_Fra10Ac1"/>
</dbReference>
<keyword evidence="1" id="KW-1133">Transmembrane helix</keyword>
<evidence type="ECO:0000256" key="1">
    <source>
        <dbReference type="SAM" id="Phobius"/>
    </source>
</evidence>
<accession>A0AAN7FK52</accession>
<dbReference type="Pfam" id="PF09725">
    <property type="entry name" value="Fra10Ac1"/>
    <property type="match status" value="1"/>
</dbReference>
<sequence length="258" mass="30833">MASFVSLRSEIFDREERKQQYQAHIRGLNAYDRHKKFLKDYASFYGKEDSRTVKLPVKTDRDTLREGYRFIRTEEDDMDPSWEQRLVKRYYDKLFKEYCIADMSQYKTGKIGLRWRAEKEVISGKGQFICGNKHCDEKDDLASYEVNFSYSEAGENKQALVKLVTCERCADKLHYKRRKEKEQSEKREREENKRKSLFPGIGQGVLMKQIMTVKGARREEKEKRLQFQLMIIMLMMMITLMSFLRGCFHDRLLPYLDG</sequence>
<name>A0AAN7FK52_QUERU</name>
<gene>
    <name evidence="2" type="ORF">RGQ29_016387</name>
</gene>
<keyword evidence="3" id="KW-1185">Reference proteome</keyword>
<reference evidence="2 3" key="1">
    <citation type="journal article" date="2023" name="G3 (Bethesda)">
        <title>A haplotype-resolved chromosome-scale genome for Quercus rubra L. provides insights into the genetics of adaptive traits for red oak species.</title>
        <authorList>
            <person name="Kapoor B."/>
            <person name="Jenkins J."/>
            <person name="Schmutz J."/>
            <person name="Zhebentyayeva T."/>
            <person name="Kuelheim C."/>
            <person name="Coggeshall M."/>
            <person name="Heim C."/>
            <person name="Lasky J.R."/>
            <person name="Leites L."/>
            <person name="Islam-Faridi N."/>
            <person name="Romero-Severson J."/>
            <person name="DeLeo V.L."/>
            <person name="Lucas S.M."/>
            <person name="Lazic D."/>
            <person name="Gailing O."/>
            <person name="Carlson J."/>
            <person name="Staton M."/>
        </authorList>
    </citation>
    <scope>NUCLEOTIDE SEQUENCE [LARGE SCALE GENOMIC DNA]</scope>
    <source>
        <strain evidence="2">Pseudo-F2</strain>
    </source>
</reference>
<organism evidence="2 3">
    <name type="scientific">Quercus rubra</name>
    <name type="common">Northern red oak</name>
    <name type="synonym">Quercus borealis</name>
    <dbReference type="NCBI Taxonomy" id="3512"/>
    <lineage>
        <taxon>Eukaryota</taxon>
        <taxon>Viridiplantae</taxon>
        <taxon>Streptophyta</taxon>
        <taxon>Embryophyta</taxon>
        <taxon>Tracheophyta</taxon>
        <taxon>Spermatophyta</taxon>
        <taxon>Magnoliopsida</taxon>
        <taxon>eudicotyledons</taxon>
        <taxon>Gunneridae</taxon>
        <taxon>Pentapetalae</taxon>
        <taxon>rosids</taxon>
        <taxon>fabids</taxon>
        <taxon>Fagales</taxon>
        <taxon>Fagaceae</taxon>
        <taxon>Quercus</taxon>
    </lineage>
</organism>